<protein>
    <submittedName>
        <fullName evidence="2">Uncharacterized protein</fullName>
    </submittedName>
</protein>
<organism evidence="2 3">
    <name type="scientific">Trametes cubensis</name>
    <dbReference type="NCBI Taxonomy" id="1111947"/>
    <lineage>
        <taxon>Eukaryota</taxon>
        <taxon>Fungi</taxon>
        <taxon>Dikarya</taxon>
        <taxon>Basidiomycota</taxon>
        <taxon>Agaricomycotina</taxon>
        <taxon>Agaricomycetes</taxon>
        <taxon>Polyporales</taxon>
        <taxon>Polyporaceae</taxon>
        <taxon>Trametes</taxon>
    </lineage>
</organism>
<evidence type="ECO:0000313" key="2">
    <source>
        <dbReference type="EMBL" id="KAJ8474353.1"/>
    </source>
</evidence>
<evidence type="ECO:0000313" key="3">
    <source>
        <dbReference type="Proteomes" id="UP001215151"/>
    </source>
</evidence>
<dbReference type="AlphaFoldDB" id="A0AAD7TQW2"/>
<feature type="compositionally biased region" description="Basic and acidic residues" evidence="1">
    <location>
        <begin position="357"/>
        <end position="367"/>
    </location>
</feature>
<proteinExistence type="predicted"/>
<sequence>MENGPLESVRYGKCLLMTLSHAVDRMTQLSASAQISVIVAALVQRLRLEAEANAQLFRRIGLPVWFLQPLTGSLKVWKIVTPVVPPSGMSRALCNPPILHDTSVMVGVVNLTHNWLRDAKMGISKLVSGSRLPTLAPSEVAQVLAATDDTRAAKRRKIQPTEPESSGSLRRAIVQPVVPPVEETKEKRRRRKRSKRTADPKLEVDAKSDGGSSTSAPNMPPLQADPPQPAREFLASPFCTIPPHWARALKAASPVPRSAASAVFFYPPPFLLDTVSQDAPPPQHVPEGAAVRPDGKVVRYLHNLVRIRRFCRARLFDASMSNQPLTLTEWRAALFGDYKTSQVNGSSTPKTSGSLPPDRKPRGLRRQEERDAISRLLSRVAFLPSYAEDMVFQLDDRLVSRETVRTDPRIRQRLLWESHETNFRCELMALDTLLVQRENWTELNRWEREREVSGVWGDPSSTLGVLPPDAPPGPTTHIWGSLDLSEWRDAVPVLCHFLKIFARWPQYPDVLFDAIHRVSSWTESEFRQLLDVSVDFYVRTFVQVYHRLPIPPIPPPPKSA</sequence>
<feature type="compositionally biased region" description="Basic and acidic residues" evidence="1">
    <location>
        <begin position="196"/>
        <end position="208"/>
    </location>
</feature>
<reference evidence="2" key="1">
    <citation type="submission" date="2022-11" db="EMBL/GenBank/DDBJ databases">
        <title>Genome Sequence of Cubamyces cubensis.</title>
        <authorList>
            <person name="Buettner E."/>
        </authorList>
    </citation>
    <scope>NUCLEOTIDE SEQUENCE</scope>
    <source>
        <strain evidence="2">MPL-01</strain>
    </source>
</reference>
<gene>
    <name evidence="2" type="ORF">ONZ51_g7277</name>
</gene>
<keyword evidence="3" id="KW-1185">Reference proteome</keyword>
<feature type="compositionally biased region" description="Pro residues" evidence="1">
    <location>
        <begin position="218"/>
        <end position="229"/>
    </location>
</feature>
<feature type="region of interest" description="Disordered" evidence="1">
    <location>
        <begin position="341"/>
        <end position="367"/>
    </location>
</feature>
<feature type="region of interest" description="Disordered" evidence="1">
    <location>
        <begin position="146"/>
        <end position="233"/>
    </location>
</feature>
<accession>A0AAD7TQW2</accession>
<dbReference type="Proteomes" id="UP001215151">
    <property type="component" value="Unassembled WGS sequence"/>
</dbReference>
<feature type="compositionally biased region" description="Polar residues" evidence="1">
    <location>
        <begin position="341"/>
        <end position="354"/>
    </location>
</feature>
<evidence type="ECO:0000256" key="1">
    <source>
        <dbReference type="SAM" id="MobiDB-lite"/>
    </source>
</evidence>
<dbReference type="EMBL" id="JAPEVG010000191">
    <property type="protein sequence ID" value="KAJ8474353.1"/>
    <property type="molecule type" value="Genomic_DNA"/>
</dbReference>
<name>A0AAD7TQW2_9APHY</name>
<comment type="caution">
    <text evidence="2">The sequence shown here is derived from an EMBL/GenBank/DDBJ whole genome shotgun (WGS) entry which is preliminary data.</text>
</comment>